<feature type="coiled-coil region" evidence="1">
    <location>
        <begin position="52"/>
        <end position="79"/>
    </location>
</feature>
<dbReference type="Gene3D" id="3.30.420.10">
    <property type="entry name" value="Ribonuclease H-like superfamily/Ribonuclease H"/>
    <property type="match status" value="1"/>
</dbReference>
<evidence type="ECO:0000256" key="1">
    <source>
        <dbReference type="SAM" id="Coils"/>
    </source>
</evidence>
<feature type="compositionally biased region" description="Polar residues" evidence="2">
    <location>
        <begin position="437"/>
        <end position="450"/>
    </location>
</feature>
<dbReference type="Gene3D" id="2.40.70.10">
    <property type="entry name" value="Acid Proteases"/>
    <property type="match status" value="1"/>
</dbReference>
<feature type="non-terminal residue" evidence="4">
    <location>
        <position position="1522"/>
    </location>
</feature>
<dbReference type="InterPro" id="IPR036397">
    <property type="entry name" value="RNaseH_sf"/>
</dbReference>
<reference evidence="4 5" key="1">
    <citation type="submission" date="2014-03" db="EMBL/GenBank/DDBJ databases">
        <title>Draft genome of the hookworm Oesophagostomum dentatum.</title>
        <authorList>
            <person name="Mitreva M."/>
        </authorList>
    </citation>
    <scope>NUCLEOTIDE SEQUENCE [LARGE SCALE GENOMIC DNA]</scope>
    <source>
        <strain evidence="4 5">OD-Hann</strain>
    </source>
</reference>
<dbReference type="EMBL" id="KN600251">
    <property type="protein sequence ID" value="KHJ80573.1"/>
    <property type="molecule type" value="Genomic_DNA"/>
</dbReference>
<protein>
    <submittedName>
        <fullName evidence="4">Tas retrotransposon peptidase A16</fullName>
    </submittedName>
</protein>
<dbReference type="Pfam" id="PF03564">
    <property type="entry name" value="DUF1759"/>
    <property type="match status" value="1"/>
</dbReference>
<dbReference type="GO" id="GO:0003676">
    <property type="term" value="F:nucleic acid binding"/>
    <property type="evidence" value="ECO:0007669"/>
    <property type="project" value="InterPro"/>
</dbReference>
<feature type="domain" description="Integrase catalytic" evidence="3">
    <location>
        <begin position="778"/>
        <end position="966"/>
    </location>
</feature>
<dbReference type="InterPro" id="IPR001584">
    <property type="entry name" value="Integrase_cat-core"/>
</dbReference>
<dbReference type="PROSITE" id="PS50994">
    <property type="entry name" value="INTEGRASE"/>
    <property type="match status" value="1"/>
</dbReference>
<dbReference type="PANTHER" id="PTHR47331:SF5">
    <property type="entry name" value="RIBONUCLEASE H"/>
    <property type="match status" value="1"/>
</dbReference>
<dbReference type="OrthoDB" id="5869984at2759"/>
<accession>A0A0B1S5E4</accession>
<dbReference type="Pfam" id="PF05585">
    <property type="entry name" value="DUF1758"/>
    <property type="match status" value="1"/>
</dbReference>
<feature type="coiled-coil region" evidence="1">
    <location>
        <begin position="1400"/>
        <end position="1473"/>
    </location>
</feature>
<sequence length="1522" mass="173638">MATQLTTRKRFLTMYGNKLEQIVSKIKAEKIEVLSSDSTSSRHSVRENIKRLDESIAAIESATAKAKELLNDYASTLDQVGDVSGKEEEDFQEYNTKVESIIMNAYDYLVILKAQRSALFSSTQFDSDLSSTVTPSRSQNLELPTLPIPTFSGNVWEWDNFWELFENNIHSQDIPELSKFNYLLRALKGEAREAVKKFQITSNNYINVIQFLKKKYDNSEIIINHLIDRLDECRLQSASAKDQRTLLEQTQTIMNQLLRKGEQVDSSWLIKKVLSKFPDSTKRKVITRKQSLSSEHTFTMNSLFNILDEIIAAEEMFVFFTDRTTDGKSSSSRKSPTKIMKTLFCMYCKENHSSFSCTKYRTAEERSLYLRKNHLCLICASANHRTTECKKKQCFNCQGAHHTSCCFKNKRGTNNTSSYSADLMPTKQQKHPVKQSGRPSRATSQSKNTNALQVELPSQETPILQLQGAVQQKSKEKPSLPVGIVTITNPSTKISHRVPVLFDTGAEISFIDRHLADQLDLPVIDEKIVWLHTFGAIQPKQQKCKRVHMQIEDNEGHVHSLKLLTHDTLTQTLQRPKITEADREVIQSLNLSAQMDEQMKEVNPLILLGCDHLWAFIKTDTPPVKLPSGMYLLPTKLGSVISGTKEPRALDEDQGSSSIFNEVSTWDNYWSMDAQINTVLEETNGSVSLNASTTGMAACTYLVNSSSRLLMARAKLPTIHNLTDQKYQVQIGYIPSDLNPADIATRGSTKESLQSQLWWNGPSFLLAKENDWPTHIKIFKKPLGSEKDDDQESPLIYNTTDCQPSVHELLLRQQVLTFTKAKRITALSTTAFIQMLRRFFSRRGIPKSITSDNAPTFALGEEILTDFLLSACENAEVAKELSNREITWKKITPFAPWQGGFYERLIKSVKCSLYKTLGKSPPTAEELATTLIEIEALLNTRPLTYLSNDINELEILRPIDFLQKDLVVTYPWEENKEKDASFLSPEEKRALETKTEATKAILSSCKATEKFWKLWQGQYLPALREKHVLQLAQKKGGVREPKVGAVVLIQDAIQPRYTWKIAVIKDLLTNSRGTTRTAVLRLSSGRTIKRPINLLIPLELEDEEKEMSNQHQQHHERIEHTQAEDQQSRIHPRYNLRQQPRINYDEEAPQTENRTLIRPPTVKQVNTLSMVILSFLTAVIALGDASVTKSIQCIQGGVQLSMSDPRPFEICTEGFCYQYDNPNKNETVILPPQETLHEHPVWWKISQEESVQTLKITCPPAPFCQQIKNSTMSNKSEYSEDFRFLASLHDIGVCEAKLEEDMATTIACFHRLVTVSRTIKNECQHYKETQNTREAGDRVLLSTRLLRTASTTRERLIATASRYIFCAATQTHLLKAHVINLKKKQAWARQNLKRGTEDIQKEAVEEISTLDVTIRELEKEVDAAESQYRELQLNREHLQSRNIEIMQLFNATMATIEQRLKALSGRIDNEDQRAAGEAVKRRHSLEEHESPAKVQAIEYEEDDKYMERLIEENKEAEQLEEE</sequence>
<dbReference type="Pfam" id="PF18701">
    <property type="entry name" value="DUF5641"/>
    <property type="match status" value="1"/>
</dbReference>
<dbReference type="InterPro" id="IPR040676">
    <property type="entry name" value="DUF5641"/>
</dbReference>
<dbReference type="PANTHER" id="PTHR47331">
    <property type="entry name" value="PHD-TYPE DOMAIN-CONTAINING PROTEIN"/>
    <property type="match status" value="1"/>
</dbReference>
<evidence type="ECO:0000313" key="4">
    <source>
        <dbReference type="EMBL" id="KHJ80573.1"/>
    </source>
</evidence>
<dbReference type="CDD" id="cd00303">
    <property type="entry name" value="retropepsin_like"/>
    <property type="match status" value="1"/>
</dbReference>
<dbReference type="SUPFAM" id="SSF53098">
    <property type="entry name" value="Ribonuclease H-like"/>
    <property type="match status" value="1"/>
</dbReference>
<evidence type="ECO:0000313" key="5">
    <source>
        <dbReference type="Proteomes" id="UP000053660"/>
    </source>
</evidence>
<organism evidence="4 5">
    <name type="scientific">Oesophagostomum dentatum</name>
    <name type="common">Nodular worm</name>
    <dbReference type="NCBI Taxonomy" id="61180"/>
    <lineage>
        <taxon>Eukaryota</taxon>
        <taxon>Metazoa</taxon>
        <taxon>Ecdysozoa</taxon>
        <taxon>Nematoda</taxon>
        <taxon>Chromadorea</taxon>
        <taxon>Rhabditida</taxon>
        <taxon>Rhabditina</taxon>
        <taxon>Rhabditomorpha</taxon>
        <taxon>Strongyloidea</taxon>
        <taxon>Strongylidae</taxon>
        <taxon>Oesophagostomum</taxon>
    </lineage>
</organism>
<dbReference type="GO" id="GO:0015074">
    <property type="term" value="P:DNA integration"/>
    <property type="evidence" value="ECO:0007669"/>
    <property type="project" value="InterPro"/>
</dbReference>
<dbReference type="InterPro" id="IPR012337">
    <property type="entry name" value="RNaseH-like_sf"/>
</dbReference>
<gene>
    <name evidence="4" type="ORF">OESDEN_19750</name>
</gene>
<dbReference type="InterPro" id="IPR021109">
    <property type="entry name" value="Peptidase_aspartic_dom_sf"/>
</dbReference>
<keyword evidence="5" id="KW-1185">Reference proteome</keyword>
<proteinExistence type="predicted"/>
<dbReference type="InterPro" id="IPR008737">
    <property type="entry name" value="DUF1758"/>
</dbReference>
<keyword evidence="1" id="KW-0175">Coiled coil</keyword>
<evidence type="ECO:0000256" key="2">
    <source>
        <dbReference type="SAM" id="MobiDB-lite"/>
    </source>
</evidence>
<name>A0A0B1S5E4_OESDE</name>
<dbReference type="Proteomes" id="UP000053660">
    <property type="component" value="Unassembled WGS sequence"/>
</dbReference>
<evidence type="ECO:0000259" key="3">
    <source>
        <dbReference type="PROSITE" id="PS50994"/>
    </source>
</evidence>
<dbReference type="InterPro" id="IPR005312">
    <property type="entry name" value="DUF1759"/>
</dbReference>
<feature type="region of interest" description="Disordered" evidence="2">
    <location>
        <begin position="417"/>
        <end position="450"/>
    </location>
</feature>